<dbReference type="PANTHER" id="PTHR43386">
    <property type="entry name" value="OLIGOPEPTIDE TRANSPORT SYSTEM PERMEASE PROTEIN APPC"/>
    <property type="match status" value="1"/>
</dbReference>
<dbReference type="InterPro" id="IPR000515">
    <property type="entry name" value="MetI-like"/>
</dbReference>
<reference evidence="10 11" key="1">
    <citation type="submission" date="2015-10" db="EMBL/GenBank/DDBJ databases">
        <title>Metagenome-Assembled Genomes uncover a global brackish microbiome.</title>
        <authorList>
            <person name="Hugerth L.W."/>
            <person name="Larsson J."/>
            <person name="Alneberg J."/>
            <person name="Lindh M.V."/>
            <person name="Legrand C."/>
            <person name="Pinhassi J."/>
            <person name="Andersson A.F."/>
        </authorList>
    </citation>
    <scope>NUCLEOTIDE SEQUENCE [LARGE SCALE GENOMIC DNA]</scope>
    <source>
        <strain evidence="10">BACL9 MAG-120924-bin69</strain>
    </source>
</reference>
<dbReference type="GO" id="GO:0055085">
    <property type="term" value="P:transmembrane transport"/>
    <property type="evidence" value="ECO:0007669"/>
    <property type="project" value="InterPro"/>
</dbReference>
<dbReference type="GO" id="GO:0005886">
    <property type="term" value="C:plasma membrane"/>
    <property type="evidence" value="ECO:0007669"/>
    <property type="project" value="UniProtKB-SubCell"/>
</dbReference>
<keyword evidence="5 8" id="KW-0812">Transmembrane</keyword>
<name>A0A0R2XA53_9BACT</name>
<accession>A0A0R2XA53</accession>
<evidence type="ECO:0000256" key="3">
    <source>
        <dbReference type="ARBA" id="ARBA00022475"/>
    </source>
</evidence>
<evidence type="ECO:0000256" key="2">
    <source>
        <dbReference type="ARBA" id="ARBA00022448"/>
    </source>
</evidence>
<dbReference type="CDD" id="cd06261">
    <property type="entry name" value="TM_PBP2"/>
    <property type="match status" value="1"/>
</dbReference>
<evidence type="ECO:0000256" key="1">
    <source>
        <dbReference type="ARBA" id="ARBA00004429"/>
    </source>
</evidence>
<dbReference type="EMBL" id="LIDN01000186">
    <property type="protein sequence ID" value="KRP32954.1"/>
    <property type="molecule type" value="Genomic_DNA"/>
</dbReference>
<evidence type="ECO:0000256" key="4">
    <source>
        <dbReference type="ARBA" id="ARBA00022519"/>
    </source>
</evidence>
<evidence type="ECO:0000256" key="5">
    <source>
        <dbReference type="ARBA" id="ARBA00022692"/>
    </source>
</evidence>
<feature type="transmembrane region" description="Helical" evidence="8">
    <location>
        <begin position="249"/>
        <end position="271"/>
    </location>
</feature>
<evidence type="ECO:0000256" key="8">
    <source>
        <dbReference type="RuleBase" id="RU363032"/>
    </source>
</evidence>
<evidence type="ECO:0000313" key="10">
    <source>
        <dbReference type="EMBL" id="KRP32954.1"/>
    </source>
</evidence>
<proteinExistence type="inferred from homology"/>
<organism evidence="10 11">
    <name type="scientific">Verrucomicrobia subdivision 6 bacterium BACL9 MAG-120924-bin69</name>
    <dbReference type="NCBI Taxonomy" id="1655635"/>
    <lineage>
        <taxon>Bacteria</taxon>
        <taxon>Pseudomonadati</taxon>
        <taxon>Verrucomicrobiota</taxon>
        <taxon>Verrucomicrobiia</taxon>
        <taxon>Verrucomicrobiales</taxon>
        <taxon>Verrucomicrobia subdivision 6</taxon>
    </lineage>
</organism>
<dbReference type="Gene3D" id="1.10.3720.10">
    <property type="entry name" value="MetI-like"/>
    <property type="match status" value="1"/>
</dbReference>
<evidence type="ECO:0000256" key="7">
    <source>
        <dbReference type="ARBA" id="ARBA00023136"/>
    </source>
</evidence>
<comment type="similarity">
    <text evidence="8">Belongs to the binding-protein-dependent transport system permease family.</text>
</comment>
<dbReference type="Pfam" id="PF00528">
    <property type="entry name" value="BPD_transp_1"/>
    <property type="match status" value="1"/>
</dbReference>
<feature type="transmembrane region" description="Helical" evidence="8">
    <location>
        <begin position="104"/>
        <end position="123"/>
    </location>
</feature>
<keyword evidence="6 8" id="KW-1133">Transmembrane helix</keyword>
<evidence type="ECO:0000259" key="9">
    <source>
        <dbReference type="PROSITE" id="PS50928"/>
    </source>
</evidence>
<keyword evidence="2 8" id="KW-0813">Transport</keyword>
<feature type="domain" description="ABC transmembrane type-1" evidence="9">
    <location>
        <begin position="62"/>
        <end position="272"/>
    </location>
</feature>
<dbReference type="AlphaFoldDB" id="A0A0R2XA53"/>
<feature type="transmembrane region" description="Helical" evidence="8">
    <location>
        <begin position="143"/>
        <end position="162"/>
    </location>
</feature>
<gene>
    <name evidence="10" type="ORF">ABS33_05480</name>
</gene>
<evidence type="ECO:0000313" key="11">
    <source>
        <dbReference type="Proteomes" id="UP000051220"/>
    </source>
</evidence>
<keyword evidence="4" id="KW-0997">Cell inner membrane</keyword>
<dbReference type="Proteomes" id="UP000051220">
    <property type="component" value="Unassembled WGS sequence"/>
</dbReference>
<feature type="transmembrane region" description="Helical" evidence="8">
    <location>
        <begin position="64"/>
        <end position="92"/>
    </location>
</feature>
<evidence type="ECO:0000256" key="6">
    <source>
        <dbReference type="ARBA" id="ARBA00022989"/>
    </source>
</evidence>
<protein>
    <recommendedName>
        <fullName evidence="9">ABC transmembrane type-1 domain-containing protein</fullName>
    </recommendedName>
</protein>
<dbReference type="PANTHER" id="PTHR43386:SF2">
    <property type="entry name" value="OLIGOPEPTIDE TRANSPORT SYSTEM PERMEASE PROTEIN OPPC"/>
    <property type="match status" value="1"/>
</dbReference>
<dbReference type="InterPro" id="IPR035906">
    <property type="entry name" value="MetI-like_sf"/>
</dbReference>
<comment type="subcellular location">
    <subcellularLocation>
        <location evidence="1">Cell inner membrane</location>
        <topology evidence="1">Multi-pass membrane protein</topology>
    </subcellularLocation>
    <subcellularLocation>
        <location evidence="8">Cell membrane</location>
        <topology evidence="8">Multi-pass membrane protein</topology>
    </subcellularLocation>
</comment>
<dbReference type="InterPro" id="IPR050366">
    <property type="entry name" value="BP-dependent_transpt_permease"/>
</dbReference>
<feature type="transmembrane region" description="Helical" evidence="8">
    <location>
        <begin position="193"/>
        <end position="214"/>
    </location>
</feature>
<keyword evidence="7 8" id="KW-0472">Membrane</keyword>
<sequence>MKTRLILLMLGGIALASLLGPWLSPYSVSTVSAAPLSPPSLAHWLGTDLHGRDLLTRLLYGGRISLLVGLVGASVSLLVGVTYGLVSGYLGGRTDNAMMRLVDILYALPRIVLVIVLITLFDLKLKGLLDGSWLAPLAPHARLMLLFVGLGLVEWLTLARIVRAQVLSIKERPFILSARLIGQTTPTILFRQILPQVLPTVLTYLTLALPAVILEESFLSFLGLGVQAPLASWGTLLADGASLLNPIQTPWWCLLFPALLLATTLLIFNFLGDQLRSPKK</sequence>
<dbReference type="PROSITE" id="PS50928">
    <property type="entry name" value="ABC_TM1"/>
    <property type="match status" value="1"/>
</dbReference>
<dbReference type="SUPFAM" id="SSF161098">
    <property type="entry name" value="MetI-like"/>
    <property type="match status" value="1"/>
</dbReference>
<keyword evidence="3" id="KW-1003">Cell membrane</keyword>
<comment type="caution">
    <text evidence="10">The sequence shown here is derived from an EMBL/GenBank/DDBJ whole genome shotgun (WGS) entry which is preliminary data.</text>
</comment>